<sequence>GHDNSTVWLLQTTVVSTSQNNVQFIRFNTFEELDVSLFTLSMIRLYGTNSSSIAIMPLSSALIVTLN</sequence>
<reference evidence="1" key="3">
    <citation type="submission" date="2025-08" db="UniProtKB">
        <authorList>
            <consortium name="Ensembl"/>
        </authorList>
    </citation>
    <scope>IDENTIFICATION</scope>
</reference>
<dbReference type="HOGENOM" id="CLU_2819048_0_0_1"/>
<protein>
    <submittedName>
        <fullName evidence="1">Uncharacterized protein</fullName>
    </submittedName>
</protein>
<keyword evidence="2" id="KW-1185">Reference proteome</keyword>
<proteinExistence type="predicted"/>
<dbReference type="Proteomes" id="UP000008144">
    <property type="component" value="Chromosome 10"/>
</dbReference>
<evidence type="ECO:0000313" key="1">
    <source>
        <dbReference type="Ensembl" id="ENSCINP00000033817.1"/>
    </source>
</evidence>
<dbReference type="EMBL" id="EAAA01000558">
    <property type="status" value="NOT_ANNOTATED_CDS"/>
    <property type="molecule type" value="Genomic_DNA"/>
</dbReference>
<accession>H2XVY3</accession>
<reference evidence="1" key="2">
    <citation type="journal article" date="2008" name="Genome Biol.">
        <title>Improved genome assembly and evidence-based global gene model set for the chordate Ciona intestinalis: new insight into intron and operon populations.</title>
        <authorList>
            <person name="Satou Y."/>
            <person name="Mineta K."/>
            <person name="Ogasawara M."/>
            <person name="Sasakura Y."/>
            <person name="Shoguchi E."/>
            <person name="Ueno K."/>
            <person name="Yamada L."/>
            <person name="Matsumoto J."/>
            <person name="Wasserscheid J."/>
            <person name="Dewar K."/>
            <person name="Wiley G.B."/>
            <person name="Macmil S.L."/>
            <person name="Roe B.A."/>
            <person name="Zeller R.W."/>
            <person name="Hastings K.E."/>
            <person name="Lemaire P."/>
            <person name="Lindquist E."/>
            <person name="Endo T."/>
            <person name="Hotta K."/>
            <person name="Inaba K."/>
        </authorList>
    </citation>
    <scope>NUCLEOTIDE SEQUENCE [LARGE SCALE GENOMIC DNA]</scope>
    <source>
        <strain evidence="1">wild type</strain>
    </source>
</reference>
<name>H2XVY3_CIOIN</name>
<organism evidence="1 2">
    <name type="scientific">Ciona intestinalis</name>
    <name type="common">Transparent sea squirt</name>
    <name type="synonym">Ascidia intestinalis</name>
    <dbReference type="NCBI Taxonomy" id="7719"/>
    <lineage>
        <taxon>Eukaryota</taxon>
        <taxon>Metazoa</taxon>
        <taxon>Chordata</taxon>
        <taxon>Tunicata</taxon>
        <taxon>Ascidiacea</taxon>
        <taxon>Phlebobranchia</taxon>
        <taxon>Cionidae</taxon>
        <taxon>Ciona</taxon>
    </lineage>
</organism>
<evidence type="ECO:0000313" key="2">
    <source>
        <dbReference type="Proteomes" id="UP000008144"/>
    </source>
</evidence>
<reference evidence="2" key="1">
    <citation type="journal article" date="2002" name="Science">
        <title>The draft genome of Ciona intestinalis: insights into chordate and vertebrate origins.</title>
        <authorList>
            <person name="Dehal P."/>
            <person name="Satou Y."/>
            <person name="Campbell R.K."/>
            <person name="Chapman J."/>
            <person name="Degnan B."/>
            <person name="De Tomaso A."/>
            <person name="Davidson B."/>
            <person name="Di Gregorio A."/>
            <person name="Gelpke M."/>
            <person name="Goodstein D.M."/>
            <person name="Harafuji N."/>
            <person name="Hastings K.E."/>
            <person name="Ho I."/>
            <person name="Hotta K."/>
            <person name="Huang W."/>
            <person name="Kawashima T."/>
            <person name="Lemaire P."/>
            <person name="Martinez D."/>
            <person name="Meinertzhagen I.A."/>
            <person name="Necula S."/>
            <person name="Nonaka M."/>
            <person name="Putnam N."/>
            <person name="Rash S."/>
            <person name="Saiga H."/>
            <person name="Satake M."/>
            <person name="Terry A."/>
            <person name="Yamada L."/>
            <person name="Wang H.G."/>
            <person name="Awazu S."/>
            <person name="Azumi K."/>
            <person name="Boore J."/>
            <person name="Branno M."/>
            <person name="Chin-Bow S."/>
            <person name="DeSantis R."/>
            <person name="Doyle S."/>
            <person name="Francino P."/>
            <person name="Keys D.N."/>
            <person name="Haga S."/>
            <person name="Hayashi H."/>
            <person name="Hino K."/>
            <person name="Imai K.S."/>
            <person name="Inaba K."/>
            <person name="Kano S."/>
            <person name="Kobayashi K."/>
            <person name="Kobayashi M."/>
            <person name="Lee B.I."/>
            <person name="Makabe K.W."/>
            <person name="Manohar C."/>
            <person name="Matassi G."/>
            <person name="Medina M."/>
            <person name="Mochizuki Y."/>
            <person name="Mount S."/>
            <person name="Morishita T."/>
            <person name="Miura S."/>
            <person name="Nakayama A."/>
            <person name="Nishizaka S."/>
            <person name="Nomoto H."/>
            <person name="Ohta F."/>
            <person name="Oishi K."/>
            <person name="Rigoutsos I."/>
            <person name="Sano M."/>
            <person name="Sasaki A."/>
            <person name="Sasakura Y."/>
            <person name="Shoguchi E."/>
            <person name="Shin-i T."/>
            <person name="Spagnuolo A."/>
            <person name="Stainier D."/>
            <person name="Suzuki M.M."/>
            <person name="Tassy O."/>
            <person name="Takatori N."/>
            <person name="Tokuoka M."/>
            <person name="Yagi K."/>
            <person name="Yoshizaki F."/>
            <person name="Wada S."/>
            <person name="Zhang C."/>
            <person name="Hyatt P.D."/>
            <person name="Larimer F."/>
            <person name="Detter C."/>
            <person name="Doggett N."/>
            <person name="Glavina T."/>
            <person name="Hawkins T."/>
            <person name="Richardson P."/>
            <person name="Lucas S."/>
            <person name="Kohara Y."/>
            <person name="Levine M."/>
            <person name="Satoh N."/>
            <person name="Rokhsar D.S."/>
        </authorList>
    </citation>
    <scope>NUCLEOTIDE SEQUENCE [LARGE SCALE GENOMIC DNA]</scope>
</reference>
<reference evidence="1" key="4">
    <citation type="submission" date="2025-09" db="UniProtKB">
        <authorList>
            <consortium name="Ensembl"/>
        </authorList>
    </citation>
    <scope>IDENTIFICATION</scope>
</reference>
<dbReference type="InParanoid" id="H2XVY3"/>
<dbReference type="Ensembl" id="ENSCINT00000034038.1">
    <property type="protein sequence ID" value="ENSCINP00000033817.1"/>
    <property type="gene ID" value="ENSCING00000023988.1"/>
</dbReference>
<dbReference type="AlphaFoldDB" id="H2XVY3"/>